<sequence length="306" mass="33758">MTIDNDAASRFRGWPRRRLVPRGELAADYLATYGSATVAEYALAVRDVVESCPGIGPVDTWRRLAERICRDHPYRDPGRWRRDLSRHFTTESKGPPWRTVVLVVEHTLPQPERAAALHRFAELYEAARGERPPTGDGPHPSGDGATTPGSGILDQRVLARLRHENARLRRQLAIVQERLAAREAENGRLRTALDRRGPGRGQPPDGRSAEQQRGSRNDGHFPTGSAESGPAARTGRRHMPRPDAVAPERPDTAALARPGTVSDEATWWIEGVWHRPDADPAVGRPGRTPGGPERFPAPAPPWQPSP</sequence>
<keyword evidence="4" id="KW-1185">Reference proteome</keyword>
<name>A0A562WPB9_9ACTN</name>
<dbReference type="RefSeq" id="WP_145821227.1">
    <property type="nucleotide sequence ID" value="NZ_AP023438.1"/>
</dbReference>
<evidence type="ECO:0000313" key="3">
    <source>
        <dbReference type="EMBL" id="TWJ32036.1"/>
    </source>
</evidence>
<dbReference type="OrthoDB" id="3390196at2"/>
<proteinExistence type="predicted"/>
<reference evidence="3 4" key="1">
    <citation type="submission" date="2019-07" db="EMBL/GenBank/DDBJ databases">
        <title>R&amp;d 2014.</title>
        <authorList>
            <person name="Klenk H.-P."/>
        </authorList>
    </citation>
    <scope>NUCLEOTIDE SEQUENCE [LARGE SCALE GENOMIC DNA]</scope>
    <source>
        <strain evidence="3 4">DSM 43912</strain>
    </source>
</reference>
<gene>
    <name evidence="3" type="ORF">JD81_05605</name>
</gene>
<protein>
    <submittedName>
        <fullName evidence="3">Uncharacterized protein</fullName>
    </submittedName>
</protein>
<feature type="compositionally biased region" description="Pro residues" evidence="2">
    <location>
        <begin position="295"/>
        <end position="306"/>
    </location>
</feature>
<evidence type="ECO:0000313" key="4">
    <source>
        <dbReference type="Proteomes" id="UP000319728"/>
    </source>
</evidence>
<organism evidence="3 4">
    <name type="scientific">Micromonospora sagamiensis</name>
    <dbReference type="NCBI Taxonomy" id="47875"/>
    <lineage>
        <taxon>Bacteria</taxon>
        <taxon>Bacillati</taxon>
        <taxon>Actinomycetota</taxon>
        <taxon>Actinomycetes</taxon>
        <taxon>Micromonosporales</taxon>
        <taxon>Micromonosporaceae</taxon>
        <taxon>Micromonospora</taxon>
    </lineage>
</organism>
<feature type="compositionally biased region" description="Basic and acidic residues" evidence="2">
    <location>
        <begin position="207"/>
        <end position="219"/>
    </location>
</feature>
<dbReference type="Proteomes" id="UP000319728">
    <property type="component" value="Unassembled WGS sequence"/>
</dbReference>
<feature type="compositionally biased region" description="Low complexity" evidence="2">
    <location>
        <begin position="283"/>
        <end position="294"/>
    </location>
</feature>
<feature type="compositionally biased region" description="Basic and acidic residues" evidence="2">
    <location>
        <begin position="186"/>
        <end position="197"/>
    </location>
</feature>
<feature type="coiled-coil region" evidence="1">
    <location>
        <begin position="158"/>
        <end position="185"/>
    </location>
</feature>
<dbReference type="EMBL" id="VLLP01000001">
    <property type="protein sequence ID" value="TWJ32036.1"/>
    <property type="molecule type" value="Genomic_DNA"/>
</dbReference>
<feature type="region of interest" description="Disordered" evidence="2">
    <location>
        <begin position="128"/>
        <end position="151"/>
    </location>
</feature>
<keyword evidence="1" id="KW-0175">Coiled coil</keyword>
<accession>A0A562WPB9</accession>
<dbReference type="AlphaFoldDB" id="A0A562WPB9"/>
<feature type="region of interest" description="Disordered" evidence="2">
    <location>
        <begin position="186"/>
        <end position="306"/>
    </location>
</feature>
<comment type="caution">
    <text evidence="3">The sequence shown here is derived from an EMBL/GenBank/DDBJ whole genome shotgun (WGS) entry which is preliminary data.</text>
</comment>
<evidence type="ECO:0000256" key="2">
    <source>
        <dbReference type="SAM" id="MobiDB-lite"/>
    </source>
</evidence>
<evidence type="ECO:0000256" key="1">
    <source>
        <dbReference type="SAM" id="Coils"/>
    </source>
</evidence>